<dbReference type="Proteomes" id="UP001528823">
    <property type="component" value="Unassembled WGS sequence"/>
</dbReference>
<name>A0ABT5U7Z2_9GAMM</name>
<organism evidence="1 2">
    <name type="scientific">Spartinivicinus poritis</name>
    <dbReference type="NCBI Taxonomy" id="2994640"/>
    <lineage>
        <taxon>Bacteria</taxon>
        <taxon>Pseudomonadati</taxon>
        <taxon>Pseudomonadota</taxon>
        <taxon>Gammaproteobacteria</taxon>
        <taxon>Oceanospirillales</taxon>
        <taxon>Zooshikellaceae</taxon>
        <taxon>Spartinivicinus</taxon>
    </lineage>
</organism>
<protein>
    <submittedName>
        <fullName evidence="1">Uncharacterized protein</fullName>
    </submittedName>
</protein>
<accession>A0ABT5U7Z2</accession>
<dbReference type="EMBL" id="JAPMOU010000011">
    <property type="protein sequence ID" value="MDE1462498.1"/>
    <property type="molecule type" value="Genomic_DNA"/>
</dbReference>
<gene>
    <name evidence="1" type="ORF">ORQ98_11000</name>
</gene>
<keyword evidence="2" id="KW-1185">Reference proteome</keyword>
<evidence type="ECO:0000313" key="2">
    <source>
        <dbReference type="Proteomes" id="UP001528823"/>
    </source>
</evidence>
<sequence>MKFFKIIVLILFLGGIYHYWDSYRDEPDRYNSNAFIPVVMPNETIPNHVMILAPLNCPEEEGRRAQELSEQLTQLGIPNKIIDSVSFRSTQEQKIKQTVKLLNSKVPVVLFNELGQSNPSTDMVVATYVRYKMGLDSPST</sequence>
<dbReference type="RefSeq" id="WP_274688853.1">
    <property type="nucleotide sequence ID" value="NZ_JAPMOU010000011.1"/>
</dbReference>
<evidence type="ECO:0000313" key="1">
    <source>
        <dbReference type="EMBL" id="MDE1462498.1"/>
    </source>
</evidence>
<comment type="caution">
    <text evidence="1">The sequence shown here is derived from an EMBL/GenBank/DDBJ whole genome shotgun (WGS) entry which is preliminary data.</text>
</comment>
<proteinExistence type="predicted"/>
<reference evidence="1 2" key="1">
    <citation type="submission" date="2022-11" db="EMBL/GenBank/DDBJ databases">
        <title>Spartinivicinus poritis sp. nov., isolated from scleractinian coral Porites lutea.</title>
        <authorList>
            <person name="Zhang G."/>
            <person name="Cai L."/>
            <person name="Wei Q."/>
        </authorList>
    </citation>
    <scope>NUCLEOTIDE SEQUENCE [LARGE SCALE GENOMIC DNA]</scope>
    <source>
        <strain evidence="1 2">A2-2</strain>
    </source>
</reference>